<dbReference type="InterPro" id="IPR006047">
    <property type="entry name" value="GH13_cat_dom"/>
</dbReference>
<dbReference type="PANTHER" id="PTHR10357:SF179">
    <property type="entry name" value="NEUTRAL AND BASIC AMINO ACID TRANSPORT PROTEIN RBAT"/>
    <property type="match status" value="1"/>
</dbReference>
<dbReference type="Gene3D" id="2.60.40.1180">
    <property type="entry name" value="Golgi alpha-mannosidase II"/>
    <property type="match status" value="1"/>
</dbReference>
<dbReference type="InterPro" id="IPR045857">
    <property type="entry name" value="O16G_dom_2"/>
</dbReference>
<sequence length="659" mass="72184">MLTLRSTVATGAGRAAKKVRRASVVGRGVSLNWPAFGSTGGNIVPFRGPIIACVSVDVQISRSPPPSSSSPAARSRLDPSAGHPARGKDPVVTSPTPVTDSIAGPEGGAPWWTSGVVYQVYPRSFADADGDGIGDLAGIRGKLGYLAELGVDALWLSPVYPSPQHDNGYDIKDYEDIDSVFGDLAQFDLLVAEAHELGIRIVMDLVVNHTSDEHPWFLESKSSLTNPKRDWYWWREPNASNGPPNAWGSFFSGPAWTLDEATGEYYLHLFAVQQPDLNWENPEVRQAVYAMMNRWLDRGVDGFRMDVINFIAKRVELVDGPAPSRDASCPMGPQIHDYLQEMHAAVFAGRPGEHLTVGEMPGVTTADAVLFTDPARHEVDMIFQFEHVSLDQGANKFDALPLDLPALKRNLAHWQTDLAETGWNSLYLNNHDQPRLVSRFGNDAEYRYESATLWALVLHLQRGTPYIYQGEEIGMTNVRFDSIADYRDIETLNHYREAVEEFDGSPSGVLAGVHAMGRDNARTPMQWDASPNAGFSTGTPWLAVNPNHTGINVAADRSGERSVFRFYQELIRLRHENPVVALGDFGLLEPDHGQLCAFTRSLAGETLLVVANAADAPLAAPLPASVAALLATATLLLGNYPPQESATLRPWEATLYRLP</sequence>
<gene>
    <name evidence="4" type="ORF">E3O46_02245</name>
</gene>
<feature type="compositionally biased region" description="Low complexity" evidence="2">
    <location>
        <begin position="69"/>
        <end position="81"/>
    </location>
</feature>
<dbReference type="PANTHER" id="PTHR10357">
    <property type="entry name" value="ALPHA-AMYLASE FAMILY MEMBER"/>
    <property type="match status" value="1"/>
</dbReference>
<evidence type="ECO:0000256" key="2">
    <source>
        <dbReference type="SAM" id="MobiDB-lite"/>
    </source>
</evidence>
<protein>
    <submittedName>
        <fullName evidence="4">Alpha-glucosidase</fullName>
    </submittedName>
</protein>
<feature type="region of interest" description="Disordered" evidence="2">
    <location>
        <begin position="62"/>
        <end position="106"/>
    </location>
</feature>
<dbReference type="SMART" id="SM00642">
    <property type="entry name" value="Aamy"/>
    <property type="match status" value="1"/>
</dbReference>
<proteinExistence type="inferred from homology"/>
<name>A0ABY2IR94_9MICO</name>
<evidence type="ECO:0000256" key="1">
    <source>
        <dbReference type="ARBA" id="ARBA00008061"/>
    </source>
</evidence>
<dbReference type="Proteomes" id="UP000297604">
    <property type="component" value="Unassembled WGS sequence"/>
</dbReference>
<evidence type="ECO:0000313" key="4">
    <source>
        <dbReference type="EMBL" id="TFC23062.1"/>
    </source>
</evidence>
<evidence type="ECO:0000313" key="5">
    <source>
        <dbReference type="Proteomes" id="UP000297604"/>
    </source>
</evidence>
<organism evidence="4 5">
    <name type="scientific">Cryobacterium glucosi</name>
    <dbReference type="NCBI Taxonomy" id="1259175"/>
    <lineage>
        <taxon>Bacteria</taxon>
        <taxon>Bacillati</taxon>
        <taxon>Actinomycetota</taxon>
        <taxon>Actinomycetes</taxon>
        <taxon>Micrococcales</taxon>
        <taxon>Microbacteriaceae</taxon>
        <taxon>Cryobacterium</taxon>
    </lineage>
</organism>
<dbReference type="SUPFAM" id="SSF51445">
    <property type="entry name" value="(Trans)glycosidases"/>
    <property type="match status" value="1"/>
</dbReference>
<dbReference type="InterPro" id="IPR013780">
    <property type="entry name" value="Glyco_hydro_b"/>
</dbReference>
<comment type="similarity">
    <text evidence="1">Belongs to the glycosyl hydrolase 13 family.</text>
</comment>
<dbReference type="CDD" id="cd11333">
    <property type="entry name" value="AmyAc_SI_OligoGlu_DGase"/>
    <property type="match status" value="1"/>
</dbReference>
<keyword evidence="5" id="KW-1185">Reference proteome</keyword>
<dbReference type="Gene3D" id="3.90.400.10">
    <property type="entry name" value="Oligo-1,6-glucosidase, Domain 2"/>
    <property type="match status" value="1"/>
</dbReference>
<evidence type="ECO:0000259" key="3">
    <source>
        <dbReference type="SMART" id="SM00642"/>
    </source>
</evidence>
<feature type="domain" description="Glycosyl hydrolase family 13 catalytic" evidence="3">
    <location>
        <begin position="119"/>
        <end position="522"/>
    </location>
</feature>
<dbReference type="InterPro" id="IPR017853">
    <property type="entry name" value="GH"/>
</dbReference>
<dbReference type="NCBIfam" id="NF008183">
    <property type="entry name" value="PRK10933.1"/>
    <property type="match status" value="1"/>
</dbReference>
<dbReference type="Pfam" id="PF00128">
    <property type="entry name" value="Alpha-amylase"/>
    <property type="match status" value="1"/>
</dbReference>
<accession>A0ABY2IR94</accession>
<dbReference type="EMBL" id="SOFS01000008">
    <property type="protein sequence ID" value="TFC23062.1"/>
    <property type="molecule type" value="Genomic_DNA"/>
</dbReference>
<reference evidence="4 5" key="1">
    <citation type="submission" date="2019-03" db="EMBL/GenBank/DDBJ databases">
        <title>Genomics of glacier-inhabiting Cryobacterium strains.</title>
        <authorList>
            <person name="Liu Q."/>
            <person name="Xin Y.-H."/>
        </authorList>
    </citation>
    <scope>NUCLEOTIDE SEQUENCE [LARGE SCALE GENOMIC DNA]</scope>
    <source>
        <strain evidence="4 5">MDB1-5</strain>
    </source>
</reference>
<dbReference type="SUPFAM" id="SSF51011">
    <property type="entry name" value="Glycosyl hydrolase domain"/>
    <property type="match status" value="1"/>
</dbReference>
<comment type="caution">
    <text evidence="4">The sequence shown here is derived from an EMBL/GenBank/DDBJ whole genome shotgun (WGS) entry which is preliminary data.</text>
</comment>
<dbReference type="Gene3D" id="3.20.20.80">
    <property type="entry name" value="Glycosidases"/>
    <property type="match status" value="1"/>
</dbReference>